<dbReference type="Proteomes" id="UP000538817">
    <property type="component" value="Unassembled WGS sequence"/>
</dbReference>
<dbReference type="InterPro" id="IPR048524">
    <property type="entry name" value="Lamp2-like_TM"/>
</dbReference>
<evidence type="ECO:0000256" key="9">
    <source>
        <dbReference type="ARBA" id="ARBA00023180"/>
    </source>
</evidence>
<dbReference type="CDD" id="cd12087">
    <property type="entry name" value="TM_EGFR-like"/>
    <property type="match status" value="1"/>
</dbReference>
<evidence type="ECO:0000259" key="16">
    <source>
        <dbReference type="Pfam" id="PF01299"/>
    </source>
</evidence>
<dbReference type="GO" id="GO:0005886">
    <property type="term" value="C:plasma membrane"/>
    <property type="evidence" value="ECO:0007669"/>
    <property type="project" value="UniProtKB-SubCell"/>
</dbReference>
<dbReference type="AlphaFoldDB" id="A0A7K7A0I5"/>
<dbReference type="PANTHER" id="PTHR11506">
    <property type="entry name" value="LYSOSOME-ASSOCIATED MEMBRANE GLYCOPROTEIN"/>
    <property type="match status" value="1"/>
</dbReference>
<dbReference type="Pfam" id="PF21222">
    <property type="entry name" value="Lamp2_2nd"/>
    <property type="match status" value="1"/>
</dbReference>
<evidence type="ECO:0000256" key="8">
    <source>
        <dbReference type="ARBA" id="ARBA00023157"/>
    </source>
</evidence>
<dbReference type="InterPro" id="IPR002000">
    <property type="entry name" value="Lysosome-assoc_membr_glycop"/>
</dbReference>
<dbReference type="PROSITE" id="PS51407">
    <property type="entry name" value="LAMP_3"/>
    <property type="match status" value="1"/>
</dbReference>
<evidence type="ECO:0000256" key="15">
    <source>
        <dbReference type="SAM" id="Phobius"/>
    </source>
</evidence>
<evidence type="ECO:0000313" key="18">
    <source>
        <dbReference type="EMBL" id="NWX89734.1"/>
    </source>
</evidence>
<dbReference type="FunFam" id="2.40.160.110:FF:000001">
    <property type="entry name" value="lysosome-associated membrane glycoprotein 2 isoform X2"/>
    <property type="match status" value="1"/>
</dbReference>
<feature type="domain" description="Lysosome-associated membrane glycoprotein 2-like luminal" evidence="16">
    <location>
        <begin position="9"/>
        <end position="157"/>
    </location>
</feature>
<evidence type="ECO:0000256" key="10">
    <source>
        <dbReference type="ARBA" id="ARBA00023228"/>
    </source>
</evidence>
<protein>
    <recommendedName>
        <fullName evidence="13">Lysosome-associated membrane glycoprotein 1</fullName>
    </recommendedName>
</protein>
<dbReference type="InterPro" id="IPR018134">
    <property type="entry name" value="LAMP_CS"/>
</dbReference>
<evidence type="ECO:0000313" key="19">
    <source>
        <dbReference type="Proteomes" id="UP000538817"/>
    </source>
</evidence>
<dbReference type="PANTHER" id="PTHR11506:SF27">
    <property type="entry name" value="LYSOSOME-ASSOCIATED MEMBRANE GLYCOPROTEIN 1"/>
    <property type="match status" value="1"/>
</dbReference>
<feature type="non-terminal residue" evidence="18">
    <location>
        <position position="386"/>
    </location>
</feature>
<comment type="caution">
    <text evidence="18">The sequence shown here is derived from an EMBL/GenBank/DDBJ whole genome shotgun (WGS) entry which is preliminary data.</text>
</comment>
<evidence type="ECO:0000256" key="4">
    <source>
        <dbReference type="ARBA" id="ARBA00022729"/>
    </source>
</evidence>
<evidence type="ECO:0000259" key="17">
    <source>
        <dbReference type="Pfam" id="PF21222"/>
    </source>
</evidence>
<keyword evidence="5" id="KW-0967">Endosome</keyword>
<feature type="disulfide bond" evidence="14">
    <location>
        <begin position="307"/>
        <end position="344"/>
    </location>
</feature>
<feature type="transmembrane region" description="Helical" evidence="15">
    <location>
        <begin position="351"/>
        <end position="374"/>
    </location>
</feature>
<evidence type="ECO:0000256" key="13">
    <source>
        <dbReference type="ARBA" id="ARBA00074383"/>
    </source>
</evidence>
<gene>
    <name evidence="18" type="primary">Lamp1</name>
    <name evidence="18" type="ORF">NOTPEN_R13050</name>
</gene>
<comment type="caution">
    <text evidence="14">Lacks conserved residue(s) required for the propagation of feature annotation.</text>
</comment>
<reference evidence="18 19" key="1">
    <citation type="submission" date="2019-09" db="EMBL/GenBank/DDBJ databases">
        <title>Bird 10,000 Genomes (B10K) Project - Family phase.</title>
        <authorList>
            <person name="Zhang G."/>
        </authorList>
    </citation>
    <scope>NUCLEOTIDE SEQUENCE [LARGE SCALE GENOMIC DNA]</scope>
    <source>
        <strain evidence="18">B10K-MSB-04</strain>
    </source>
</reference>
<dbReference type="GO" id="GO:0005765">
    <property type="term" value="C:lysosomal membrane"/>
    <property type="evidence" value="ECO:0007669"/>
    <property type="project" value="UniProtKB-SubCell"/>
</dbReference>
<evidence type="ECO:0000256" key="6">
    <source>
        <dbReference type="ARBA" id="ARBA00022989"/>
    </source>
</evidence>
<keyword evidence="9" id="KW-0325">Glycoprotein</keyword>
<feature type="non-terminal residue" evidence="18">
    <location>
        <position position="1"/>
    </location>
</feature>
<keyword evidence="4" id="KW-0732">Signal</keyword>
<keyword evidence="3 14" id="KW-0812">Transmembrane</keyword>
<keyword evidence="6 15" id="KW-1133">Transmembrane helix</keyword>
<feature type="disulfide bond" evidence="14">
    <location>
        <begin position="200"/>
        <end position="238"/>
    </location>
</feature>
<evidence type="ECO:0000256" key="7">
    <source>
        <dbReference type="ARBA" id="ARBA00023136"/>
    </source>
</evidence>
<keyword evidence="2" id="KW-1003">Cell membrane</keyword>
<keyword evidence="8 14" id="KW-1015">Disulfide bond</keyword>
<comment type="similarity">
    <text evidence="14">Belongs to the LAMP family.</text>
</comment>
<dbReference type="Gene3D" id="2.40.160.110">
    <property type="match status" value="2"/>
</dbReference>
<dbReference type="PRINTS" id="PR00336">
    <property type="entry name" value="LYSASSOCTDMP"/>
</dbReference>
<dbReference type="PROSITE" id="PS00310">
    <property type="entry name" value="LAMP_1"/>
    <property type="match status" value="1"/>
</dbReference>
<proteinExistence type="inferred from homology"/>
<evidence type="ECO:0000256" key="14">
    <source>
        <dbReference type="PROSITE-ProRule" id="PRU00740"/>
    </source>
</evidence>
<dbReference type="InterPro" id="IPR048528">
    <property type="entry name" value="Lamp2-like_luminal"/>
</dbReference>
<keyword evidence="7 14" id="KW-0472">Membrane</keyword>
<keyword evidence="10 14" id="KW-0458">Lysosome</keyword>
<dbReference type="GO" id="GO:0031902">
    <property type="term" value="C:late endosome membrane"/>
    <property type="evidence" value="ECO:0007669"/>
    <property type="project" value="TreeGrafter"/>
</dbReference>
<evidence type="ECO:0000256" key="1">
    <source>
        <dbReference type="ARBA" id="ARBA00004251"/>
    </source>
</evidence>
<sequence>FAGFLQAAASFEVKDSSGNVCVFADMTVAFSVEYNSSEQREVAHFFLPQNATVLPRSTCGKQNTSRAILALGFGAGHSLSLFFMKSASQYRVEEIIFHYNLSDKTLFHNSTEGKVMKVLHKSDIQADMGTKYRCVNSKHISMKNVNITFSNVTLEAYVANGTLSINSRYLVMKNALCKPASFSMILYFFKYNVSGANGTCVLASMGLQLNVTYLKKDEKMGLDLLNFVPRNTTTSGTCSNTSALLMLTFQKTRLIFHFALNASAEKFFLQGVNVSTILPSEAKEPEFEASNNSMSELRASVGNSYRCSAEENLRVSDTAFLNVFNVQIQVFKIDGDKFGAVEECQLDENNMLIPIIVGAALAGLVLIVLIAYLIGRKRSHAGYQTI</sequence>
<comment type="subcellular location">
    <subcellularLocation>
        <location evidence="1">Cell membrane</location>
        <topology evidence="1">Single-pass type I membrane protein</topology>
    </subcellularLocation>
    <subcellularLocation>
        <location evidence="12">Cytolytic granule membrane</location>
        <topology evidence="12">Single-pass type I membrane protein</topology>
    </subcellularLocation>
    <subcellularLocation>
        <location evidence="11">Late endosome membrane</location>
        <topology evidence="11">Single-pass type I membrane protein</topology>
    </subcellularLocation>
    <subcellularLocation>
        <location evidence="14">Lysosome membrane</location>
        <topology evidence="14">Single-pass type I membrane protein</topology>
    </subcellularLocation>
</comment>
<dbReference type="PROSITE" id="PS00311">
    <property type="entry name" value="LAMP_2"/>
    <property type="match status" value="1"/>
</dbReference>
<feature type="domain" description="Lysosome-associated membrane glycoprotein 2-like transmembrane" evidence="17">
    <location>
        <begin position="353"/>
        <end position="384"/>
    </location>
</feature>
<name>A0A7K7A0I5_9AVES</name>
<organism evidence="18 19">
    <name type="scientific">Nothoprocta pentlandii</name>
    <dbReference type="NCBI Taxonomy" id="2585814"/>
    <lineage>
        <taxon>Eukaryota</taxon>
        <taxon>Metazoa</taxon>
        <taxon>Chordata</taxon>
        <taxon>Craniata</taxon>
        <taxon>Vertebrata</taxon>
        <taxon>Euteleostomi</taxon>
        <taxon>Archelosauria</taxon>
        <taxon>Archosauria</taxon>
        <taxon>Dinosauria</taxon>
        <taxon>Saurischia</taxon>
        <taxon>Theropoda</taxon>
        <taxon>Coelurosauria</taxon>
        <taxon>Aves</taxon>
        <taxon>Palaeognathae</taxon>
        <taxon>Tinamiformes</taxon>
        <taxon>Tinamidae</taxon>
        <taxon>Nothoprocta</taxon>
    </lineage>
</organism>
<accession>A0A7K7A0I5</accession>
<evidence type="ECO:0000256" key="12">
    <source>
        <dbReference type="ARBA" id="ARBA00060404"/>
    </source>
</evidence>
<evidence type="ECO:0000256" key="3">
    <source>
        <dbReference type="ARBA" id="ARBA00022692"/>
    </source>
</evidence>
<dbReference type="Pfam" id="PF01299">
    <property type="entry name" value="Lamp2-like_luminal"/>
    <property type="match status" value="2"/>
</dbReference>
<dbReference type="EMBL" id="VZSG01000541">
    <property type="protein sequence ID" value="NWX89734.1"/>
    <property type="molecule type" value="Genomic_DNA"/>
</dbReference>
<evidence type="ECO:0000256" key="11">
    <source>
        <dbReference type="ARBA" id="ARBA00037817"/>
    </source>
</evidence>
<evidence type="ECO:0000256" key="5">
    <source>
        <dbReference type="ARBA" id="ARBA00022753"/>
    </source>
</evidence>
<feature type="domain" description="Lysosome-associated membrane glycoprotein 2-like luminal" evidence="16">
    <location>
        <begin position="190"/>
        <end position="333"/>
    </location>
</feature>
<keyword evidence="19" id="KW-1185">Reference proteome</keyword>
<evidence type="ECO:0000256" key="2">
    <source>
        <dbReference type="ARBA" id="ARBA00022475"/>
    </source>
</evidence>
<dbReference type="GO" id="GO:0072594">
    <property type="term" value="P:establishment of protein localization to organelle"/>
    <property type="evidence" value="ECO:0007669"/>
    <property type="project" value="TreeGrafter"/>
</dbReference>